<evidence type="ECO:0000256" key="1">
    <source>
        <dbReference type="ARBA" id="ARBA00023015"/>
    </source>
</evidence>
<reference evidence="5 6" key="1">
    <citation type="submission" date="2018-04" db="EMBL/GenBank/DDBJ databases">
        <title>Thalassorhabdus spongiae gen. nov., sp. nov., isolated from a marine sponge in South-West Iceland.</title>
        <authorList>
            <person name="Knobloch S."/>
            <person name="Daussin A."/>
            <person name="Johannsson R."/>
            <person name="Marteinsson V.T."/>
        </authorList>
    </citation>
    <scope>NUCLEOTIDE SEQUENCE [LARGE SCALE GENOMIC DNA]</scope>
    <source>
        <strain evidence="5 6">Hp12</strain>
    </source>
</reference>
<evidence type="ECO:0000256" key="3">
    <source>
        <dbReference type="ARBA" id="ARBA00023163"/>
    </source>
</evidence>
<dbReference type="InterPro" id="IPR009061">
    <property type="entry name" value="DNA-bd_dom_put_sf"/>
</dbReference>
<dbReference type="SMART" id="SM00422">
    <property type="entry name" value="HTH_MERR"/>
    <property type="match status" value="1"/>
</dbReference>
<gene>
    <name evidence="5" type="ORF">DC094_17035</name>
</gene>
<evidence type="ECO:0000259" key="4">
    <source>
        <dbReference type="PROSITE" id="PS50937"/>
    </source>
</evidence>
<dbReference type="Proteomes" id="UP000244906">
    <property type="component" value="Unassembled WGS sequence"/>
</dbReference>
<comment type="caution">
    <text evidence="5">The sequence shown here is derived from an EMBL/GenBank/DDBJ whole genome shotgun (WGS) entry which is preliminary data.</text>
</comment>
<name>A0A2V1GZ32_9GAMM</name>
<dbReference type="RefSeq" id="WP_116688318.1">
    <property type="nucleotide sequence ID" value="NZ_CAWNYD010000008.1"/>
</dbReference>
<keyword evidence="6" id="KW-1185">Reference proteome</keyword>
<keyword evidence="2" id="KW-0238">DNA-binding</keyword>
<dbReference type="PROSITE" id="PS50937">
    <property type="entry name" value="HTH_MERR_2"/>
    <property type="match status" value="1"/>
</dbReference>
<dbReference type="Gene3D" id="1.10.1660.10">
    <property type="match status" value="1"/>
</dbReference>
<keyword evidence="1" id="KW-0805">Transcription regulation</keyword>
<evidence type="ECO:0000313" key="6">
    <source>
        <dbReference type="Proteomes" id="UP000244906"/>
    </source>
</evidence>
<organism evidence="5 6">
    <name type="scientific">Pelagibaculum spongiae</name>
    <dbReference type="NCBI Taxonomy" id="2080658"/>
    <lineage>
        <taxon>Bacteria</taxon>
        <taxon>Pseudomonadati</taxon>
        <taxon>Pseudomonadota</taxon>
        <taxon>Gammaproteobacteria</taxon>
        <taxon>Oceanospirillales</taxon>
        <taxon>Pelagibaculum</taxon>
    </lineage>
</organism>
<feature type="domain" description="HTH merR-type" evidence="4">
    <location>
        <begin position="19"/>
        <end position="88"/>
    </location>
</feature>
<dbReference type="PANTHER" id="PTHR30204">
    <property type="entry name" value="REDOX-CYCLING DRUG-SENSING TRANSCRIPTIONAL ACTIVATOR SOXR"/>
    <property type="match status" value="1"/>
</dbReference>
<dbReference type="AlphaFoldDB" id="A0A2V1GZ32"/>
<dbReference type="CDD" id="cd01104">
    <property type="entry name" value="HTH_MlrA-CarA"/>
    <property type="match status" value="1"/>
</dbReference>
<protein>
    <recommendedName>
        <fullName evidence="4">HTH merR-type domain-containing protein</fullName>
    </recommendedName>
</protein>
<keyword evidence="3" id="KW-0804">Transcription</keyword>
<dbReference type="GO" id="GO:0003677">
    <property type="term" value="F:DNA binding"/>
    <property type="evidence" value="ECO:0007669"/>
    <property type="project" value="UniProtKB-KW"/>
</dbReference>
<dbReference type="Pfam" id="PF13411">
    <property type="entry name" value="MerR_1"/>
    <property type="match status" value="1"/>
</dbReference>
<dbReference type="EMBL" id="QDDL01000008">
    <property type="protein sequence ID" value="PVZ66399.1"/>
    <property type="molecule type" value="Genomic_DNA"/>
</dbReference>
<dbReference type="OrthoDB" id="9800334at2"/>
<dbReference type="PANTHER" id="PTHR30204:SF67">
    <property type="entry name" value="HTH-TYPE TRANSCRIPTIONAL REGULATOR MLRA-RELATED"/>
    <property type="match status" value="1"/>
</dbReference>
<sequence length="319" mass="36019">MKQQPDTTDSNSKSSQQLTMTITELSEITTINAVTLRAWERRYGLLNPRRSSKGHRFYTQQDLQLIQAIQQWLARGVPIGKVKPLVAKDKLTTESEAESDSGDLWQDNLSQLLDSLEQLNLDAISKQIRQLDKEYPLALLSEHFFFPLAKALLNRWQNHYAAQVEQSLLYPILEQTLQFKLDKLPVDNSQCWLVMPLTNQVARWKRLMGSALLASHRKKVIFCDHPLSASQTEYLFKGINLQGLLLVGDKYPSSSELDHLLGGNKSLAPQHQSKIWLAFGTGATVSQQQLQQRGIKVIGELGQLPQLLQGENNGNGHSQ</sequence>
<accession>A0A2V1GZ32</accession>
<evidence type="ECO:0000313" key="5">
    <source>
        <dbReference type="EMBL" id="PVZ66399.1"/>
    </source>
</evidence>
<evidence type="ECO:0000256" key="2">
    <source>
        <dbReference type="ARBA" id="ARBA00023125"/>
    </source>
</evidence>
<proteinExistence type="predicted"/>
<dbReference type="GO" id="GO:0003700">
    <property type="term" value="F:DNA-binding transcription factor activity"/>
    <property type="evidence" value="ECO:0007669"/>
    <property type="project" value="InterPro"/>
</dbReference>
<dbReference type="InterPro" id="IPR047057">
    <property type="entry name" value="MerR_fam"/>
</dbReference>
<dbReference type="SUPFAM" id="SSF46955">
    <property type="entry name" value="Putative DNA-binding domain"/>
    <property type="match status" value="1"/>
</dbReference>
<dbReference type="InterPro" id="IPR000551">
    <property type="entry name" value="MerR-type_HTH_dom"/>
</dbReference>